<proteinExistence type="predicted"/>
<name>D4DGT3_TRIVH</name>
<gene>
    <name evidence="6" type="ORF">TRV_06388</name>
</gene>
<organism evidence="6 7">
    <name type="scientific">Trichophyton verrucosum (strain HKI 0517)</name>
    <dbReference type="NCBI Taxonomy" id="663202"/>
    <lineage>
        <taxon>Eukaryota</taxon>
        <taxon>Fungi</taxon>
        <taxon>Dikarya</taxon>
        <taxon>Ascomycota</taxon>
        <taxon>Pezizomycotina</taxon>
        <taxon>Eurotiomycetes</taxon>
        <taxon>Eurotiomycetidae</taxon>
        <taxon>Onygenales</taxon>
        <taxon>Arthrodermataceae</taxon>
        <taxon>Trichophyton</taxon>
    </lineage>
</organism>
<evidence type="ECO:0000256" key="1">
    <source>
        <dbReference type="ARBA" id="ARBA00004141"/>
    </source>
</evidence>
<dbReference type="KEGG" id="tve:TRV_06388"/>
<evidence type="ECO:0008006" key="8">
    <source>
        <dbReference type="Google" id="ProtNLM"/>
    </source>
</evidence>
<sequence length="182" mass="20119">MALWRHVDPDVDSHFLRERQALHVSVFSVISFTGRLLSASILFCISQFGGAKISNPHHLLFVSSMTGLAYGVLFGVYPAIVSHAFGISGFSQNWGVMTLAAAIFGHIFNYIYGVIYDSHSKVLPDGTRQCSMGLECYSTAYLVAFYASICSGFLTLVGVFLERYRRHQRLLTGEDEIPQPAA</sequence>
<evidence type="ECO:0000256" key="5">
    <source>
        <dbReference type="SAM" id="Phobius"/>
    </source>
</evidence>
<evidence type="ECO:0000256" key="3">
    <source>
        <dbReference type="ARBA" id="ARBA00022989"/>
    </source>
</evidence>
<evidence type="ECO:0000313" key="6">
    <source>
        <dbReference type="EMBL" id="EFE38947.1"/>
    </source>
</evidence>
<dbReference type="AlphaFoldDB" id="D4DGT3"/>
<dbReference type="InterPro" id="IPR036259">
    <property type="entry name" value="MFS_trans_sf"/>
</dbReference>
<dbReference type="PANTHER" id="PTHR21576:SF158">
    <property type="entry name" value="RIBOSOMAL RNA-PROCESSING PROTEIN 12-LIKE CONSERVED DOMAIN-CONTAINING PROTEIN"/>
    <property type="match status" value="1"/>
</dbReference>
<feature type="transmembrane region" description="Helical" evidence="5">
    <location>
        <begin position="68"/>
        <end position="87"/>
    </location>
</feature>
<keyword evidence="2 5" id="KW-0812">Transmembrane</keyword>
<feature type="transmembrane region" description="Helical" evidence="5">
    <location>
        <begin position="94"/>
        <end position="115"/>
    </location>
</feature>
<dbReference type="RefSeq" id="XP_003019592.1">
    <property type="nucleotide sequence ID" value="XM_003019546.1"/>
</dbReference>
<feature type="transmembrane region" description="Helical" evidence="5">
    <location>
        <begin position="21"/>
        <end position="48"/>
    </location>
</feature>
<protein>
    <recommendedName>
        <fullName evidence="8">MFS transporter</fullName>
    </recommendedName>
</protein>
<keyword evidence="3 5" id="KW-1133">Transmembrane helix</keyword>
<comment type="caution">
    <text evidence="6">The sequence shown here is derived from an EMBL/GenBank/DDBJ whole genome shotgun (WGS) entry which is preliminary data.</text>
</comment>
<reference evidence="7" key="1">
    <citation type="journal article" date="2011" name="Genome Biol.">
        <title>Comparative and functional genomics provide insights into the pathogenicity of dermatophytic fungi.</title>
        <authorList>
            <person name="Burmester A."/>
            <person name="Shelest E."/>
            <person name="Gloeckner G."/>
            <person name="Heddergott C."/>
            <person name="Schindler S."/>
            <person name="Staib P."/>
            <person name="Heidel A."/>
            <person name="Felder M."/>
            <person name="Petzold A."/>
            <person name="Szafranski K."/>
            <person name="Feuermann M."/>
            <person name="Pedruzzi I."/>
            <person name="Priebe S."/>
            <person name="Groth M."/>
            <person name="Winkler R."/>
            <person name="Li W."/>
            <person name="Kniemeyer O."/>
            <person name="Schroeckh V."/>
            <person name="Hertweck C."/>
            <person name="Hube B."/>
            <person name="White T.C."/>
            <person name="Platzer M."/>
            <person name="Guthke R."/>
            <person name="Heitman J."/>
            <person name="Woestemeyer J."/>
            <person name="Zipfel P.F."/>
            <person name="Monod M."/>
            <person name="Brakhage A.A."/>
        </authorList>
    </citation>
    <scope>NUCLEOTIDE SEQUENCE [LARGE SCALE GENOMIC DNA]</scope>
    <source>
        <strain evidence="7">HKI 0517</strain>
    </source>
</reference>
<dbReference type="GO" id="GO:0000329">
    <property type="term" value="C:fungal-type vacuole membrane"/>
    <property type="evidence" value="ECO:0007669"/>
    <property type="project" value="TreeGrafter"/>
</dbReference>
<evidence type="ECO:0000256" key="2">
    <source>
        <dbReference type="ARBA" id="ARBA00022692"/>
    </source>
</evidence>
<keyword evidence="7" id="KW-1185">Reference proteome</keyword>
<keyword evidence="4 5" id="KW-0472">Membrane</keyword>
<dbReference type="GeneID" id="9578366"/>
<feature type="transmembrane region" description="Helical" evidence="5">
    <location>
        <begin position="141"/>
        <end position="161"/>
    </location>
</feature>
<evidence type="ECO:0000256" key="4">
    <source>
        <dbReference type="ARBA" id="ARBA00023136"/>
    </source>
</evidence>
<evidence type="ECO:0000313" key="7">
    <source>
        <dbReference type="Proteomes" id="UP000008383"/>
    </source>
</evidence>
<dbReference type="EMBL" id="ACYE01000363">
    <property type="protein sequence ID" value="EFE38947.1"/>
    <property type="molecule type" value="Genomic_DNA"/>
</dbReference>
<dbReference type="PANTHER" id="PTHR21576">
    <property type="entry name" value="UNCHARACTERIZED NODULIN-LIKE PROTEIN"/>
    <property type="match status" value="1"/>
</dbReference>
<comment type="subcellular location">
    <subcellularLocation>
        <location evidence="1">Membrane</location>
        <topology evidence="1">Multi-pass membrane protein</topology>
    </subcellularLocation>
</comment>
<dbReference type="SUPFAM" id="SSF103473">
    <property type="entry name" value="MFS general substrate transporter"/>
    <property type="match status" value="1"/>
</dbReference>
<dbReference type="HOGENOM" id="CLU_118660_0_0_1"/>
<accession>D4DGT3</accession>
<dbReference type="Proteomes" id="UP000008383">
    <property type="component" value="Unassembled WGS sequence"/>
</dbReference>